<evidence type="ECO:0000256" key="2">
    <source>
        <dbReference type="ARBA" id="ARBA00022679"/>
    </source>
</evidence>
<evidence type="ECO:0000256" key="3">
    <source>
        <dbReference type="ARBA" id="ARBA00023315"/>
    </source>
</evidence>
<gene>
    <name evidence="4" type="ORF">M0R45_024507</name>
</gene>
<dbReference type="Proteomes" id="UP001457282">
    <property type="component" value="Unassembled WGS sequence"/>
</dbReference>
<reference evidence="4 5" key="1">
    <citation type="journal article" date="2023" name="G3 (Bethesda)">
        <title>A chromosome-length genome assembly and annotation of blackberry (Rubus argutus, cv. 'Hillquist').</title>
        <authorList>
            <person name="Bruna T."/>
            <person name="Aryal R."/>
            <person name="Dudchenko O."/>
            <person name="Sargent D.J."/>
            <person name="Mead D."/>
            <person name="Buti M."/>
            <person name="Cavallini A."/>
            <person name="Hytonen T."/>
            <person name="Andres J."/>
            <person name="Pham M."/>
            <person name="Weisz D."/>
            <person name="Mascagni F."/>
            <person name="Usai G."/>
            <person name="Natali L."/>
            <person name="Bassil N."/>
            <person name="Fernandez G.E."/>
            <person name="Lomsadze A."/>
            <person name="Armour M."/>
            <person name="Olukolu B."/>
            <person name="Poorten T."/>
            <person name="Britton C."/>
            <person name="Davik J."/>
            <person name="Ashrafi H."/>
            <person name="Aiden E.L."/>
            <person name="Borodovsky M."/>
            <person name="Worthington M."/>
        </authorList>
    </citation>
    <scope>NUCLEOTIDE SEQUENCE [LARGE SCALE GENOMIC DNA]</scope>
    <source>
        <strain evidence="4">PI 553951</strain>
    </source>
</reference>
<comment type="caution">
    <text evidence="4">The sequence shown here is derived from an EMBL/GenBank/DDBJ whole genome shotgun (WGS) entry which is preliminary data.</text>
</comment>
<keyword evidence="3" id="KW-0012">Acyltransferase</keyword>
<protein>
    <submittedName>
        <fullName evidence="4">Uncharacterized protein</fullName>
    </submittedName>
</protein>
<dbReference type="PANTHER" id="PTHR31623:SF122">
    <property type="entry name" value="HXXXD-TYPE ACYL-TRANSFERASE FAMILY PROTEIN"/>
    <property type="match status" value="1"/>
</dbReference>
<dbReference type="Gene3D" id="3.30.559.10">
    <property type="entry name" value="Chloramphenicol acetyltransferase-like domain"/>
    <property type="match status" value="2"/>
</dbReference>
<sequence>MSSEMKVEVIHQEIVQPSSPTPSHLRSAYLSFFDQFMPECHVPLLLFYPNNTNRDEINIDHHSLVAQRSKLLKTSLSETLTHFHPFAGRIQDNISISCNDQGAAFIEARVNCPISTILVKPDLGMLNELIVDGSIQREEVCGTSYLLVVQVSYFECGGVAIGVNFSHKIMDAYTLNTFLNSWAAIALGSRNATTDHVVHHHLPDAADQFGAAATVFPPLDFLKFNSSTAVKFTPKDKCVIRRFVFNTSKIAALKSRSASATVPNPTRVEVVSSLIWKCLMEASRANSGCIRPSVWCQSVNMRKVLLAHEQRKNLMGNLVVKIFAEKTEAEGDDLQSLVCKLRKTVEENKAKYGSGVISGEDVCQLWREYVELMQKRDDIDSYGCTSWCRFQYYGADFGWGKPSWICVPGASQFKNMIVFMDTRDGDGLEARLTLNEEDMALMESNEELLAYASLNPTVI</sequence>
<name>A0AAW1WT94_RUBAR</name>
<dbReference type="GO" id="GO:0016746">
    <property type="term" value="F:acyltransferase activity"/>
    <property type="evidence" value="ECO:0007669"/>
    <property type="project" value="UniProtKB-KW"/>
</dbReference>
<accession>A0AAW1WT94</accession>
<dbReference type="Pfam" id="PF02458">
    <property type="entry name" value="Transferase"/>
    <property type="match status" value="1"/>
</dbReference>
<dbReference type="InterPro" id="IPR023213">
    <property type="entry name" value="CAT-like_dom_sf"/>
</dbReference>
<keyword evidence="2" id="KW-0808">Transferase</keyword>
<keyword evidence="5" id="KW-1185">Reference proteome</keyword>
<evidence type="ECO:0000313" key="4">
    <source>
        <dbReference type="EMBL" id="KAK9927319.1"/>
    </source>
</evidence>
<proteinExistence type="inferred from homology"/>
<organism evidence="4 5">
    <name type="scientific">Rubus argutus</name>
    <name type="common">Southern blackberry</name>
    <dbReference type="NCBI Taxonomy" id="59490"/>
    <lineage>
        <taxon>Eukaryota</taxon>
        <taxon>Viridiplantae</taxon>
        <taxon>Streptophyta</taxon>
        <taxon>Embryophyta</taxon>
        <taxon>Tracheophyta</taxon>
        <taxon>Spermatophyta</taxon>
        <taxon>Magnoliopsida</taxon>
        <taxon>eudicotyledons</taxon>
        <taxon>Gunneridae</taxon>
        <taxon>Pentapetalae</taxon>
        <taxon>rosids</taxon>
        <taxon>fabids</taxon>
        <taxon>Rosales</taxon>
        <taxon>Rosaceae</taxon>
        <taxon>Rosoideae</taxon>
        <taxon>Rosoideae incertae sedis</taxon>
        <taxon>Rubus</taxon>
    </lineage>
</organism>
<evidence type="ECO:0000256" key="1">
    <source>
        <dbReference type="ARBA" id="ARBA00009861"/>
    </source>
</evidence>
<dbReference type="EMBL" id="JBEDUW010000005">
    <property type="protein sequence ID" value="KAK9927319.1"/>
    <property type="molecule type" value="Genomic_DNA"/>
</dbReference>
<evidence type="ECO:0000313" key="5">
    <source>
        <dbReference type="Proteomes" id="UP001457282"/>
    </source>
</evidence>
<comment type="similarity">
    <text evidence="1">Belongs to the plant acyltransferase family.</text>
</comment>
<dbReference type="AlphaFoldDB" id="A0AAW1WT94"/>
<dbReference type="PANTHER" id="PTHR31623">
    <property type="entry name" value="F21J9.9"/>
    <property type="match status" value="1"/>
</dbReference>